<dbReference type="InterPro" id="IPR010209">
    <property type="entry name" value="Ion_transpt_RnfG/RsxG"/>
</dbReference>
<organism evidence="7 8">
    <name type="scientific">Clostridium mobile</name>
    <dbReference type="NCBI Taxonomy" id="2841512"/>
    <lineage>
        <taxon>Bacteria</taxon>
        <taxon>Bacillati</taxon>
        <taxon>Bacillota</taxon>
        <taxon>Clostridia</taxon>
        <taxon>Eubacteriales</taxon>
        <taxon>Clostridiaceae</taxon>
        <taxon>Clostridium</taxon>
    </lineage>
</organism>
<evidence type="ECO:0000313" key="8">
    <source>
        <dbReference type="Proteomes" id="UP000726170"/>
    </source>
</evidence>
<evidence type="ECO:0000256" key="2">
    <source>
        <dbReference type="ARBA" id="ARBA00022553"/>
    </source>
</evidence>
<comment type="caution">
    <text evidence="7">The sequence shown here is derived from an EMBL/GenBank/DDBJ whole genome shotgun (WGS) entry which is preliminary data.</text>
</comment>
<keyword evidence="8" id="KW-1185">Reference proteome</keyword>
<proteinExistence type="predicted"/>
<dbReference type="PANTHER" id="PTHR36118">
    <property type="entry name" value="ION-TRANSLOCATING OXIDOREDUCTASE COMPLEX SUBUNIT G"/>
    <property type="match status" value="1"/>
</dbReference>
<reference evidence="7 8" key="1">
    <citation type="submission" date="2021-06" db="EMBL/GenBank/DDBJ databases">
        <authorList>
            <person name="Sun Q."/>
            <person name="Li D."/>
        </authorList>
    </citation>
    <scope>NUCLEOTIDE SEQUENCE [LARGE SCALE GENOMIC DNA]</scope>
    <source>
        <strain evidence="7 8">MSJ-11</strain>
    </source>
</reference>
<evidence type="ECO:0000256" key="5">
    <source>
        <dbReference type="ARBA" id="ARBA00022982"/>
    </source>
</evidence>
<dbReference type="SMART" id="SM00900">
    <property type="entry name" value="FMN_bind"/>
    <property type="match status" value="2"/>
</dbReference>
<dbReference type="Pfam" id="PF04205">
    <property type="entry name" value="FMN_bind"/>
    <property type="match status" value="2"/>
</dbReference>
<accession>A0ABS6EEL2</accession>
<keyword evidence="2" id="KW-0597">Phosphoprotein</keyword>
<gene>
    <name evidence="7" type="ORF">KQI86_04800</name>
</gene>
<dbReference type="InterPro" id="IPR007329">
    <property type="entry name" value="FMN-bd"/>
</dbReference>
<evidence type="ECO:0000256" key="3">
    <source>
        <dbReference type="ARBA" id="ARBA00022630"/>
    </source>
</evidence>
<dbReference type="EMBL" id="JAHLQF010000001">
    <property type="protein sequence ID" value="MBU5483638.1"/>
    <property type="molecule type" value="Genomic_DNA"/>
</dbReference>
<dbReference type="NCBIfam" id="TIGR01947">
    <property type="entry name" value="rnfG"/>
    <property type="match status" value="1"/>
</dbReference>
<keyword evidence="1" id="KW-0813">Transport</keyword>
<name>A0ABS6EEL2_9CLOT</name>
<keyword evidence="5" id="KW-0249">Electron transport</keyword>
<dbReference type="RefSeq" id="WP_216437998.1">
    <property type="nucleotide sequence ID" value="NZ_JAHLQF010000001.1"/>
</dbReference>
<evidence type="ECO:0000256" key="1">
    <source>
        <dbReference type="ARBA" id="ARBA00022448"/>
    </source>
</evidence>
<sequence>MKKFRGTIVLLLIASVCGLILGISHGATKDIIAEREKLESLQLEVILPKSKANDVKEMDINLETIENVEGAYEVLENGEVIGHAIIVTPKGYGGPIKMTVGVDKDGNIGGIKVASHAETPGIGSVIEDEKVLSQYRDKSTKETLKLVKGSASAENEIAAITGATISSGGMIAGANTAINFYKEHILGEEVVDEKNKEVTVKDVMADGDEMKPHEVALNDNIAGVNAVYKGSEVIGYAITAISEGYGGELKTLVGISLDGKITGIRVIEQQETPGLGDGILEKDFTDKFVDKSASEPLSIENLEGISGATVSSEGVIYGVNHATKFFNENLKK</sequence>
<evidence type="ECO:0000256" key="4">
    <source>
        <dbReference type="ARBA" id="ARBA00022643"/>
    </source>
</evidence>
<keyword evidence="4" id="KW-0288">FMN</keyword>
<evidence type="ECO:0000313" key="7">
    <source>
        <dbReference type="EMBL" id="MBU5483638.1"/>
    </source>
</evidence>
<evidence type="ECO:0000259" key="6">
    <source>
        <dbReference type="SMART" id="SM00900"/>
    </source>
</evidence>
<keyword evidence="3" id="KW-0285">Flavoprotein</keyword>
<dbReference type="Proteomes" id="UP000726170">
    <property type="component" value="Unassembled WGS sequence"/>
</dbReference>
<protein>
    <submittedName>
        <fullName evidence="7">RnfABCDGE type electron transport complex subunit G</fullName>
    </submittedName>
</protein>
<dbReference type="PANTHER" id="PTHR36118:SF1">
    <property type="entry name" value="ION-TRANSLOCATING OXIDOREDUCTASE COMPLEX SUBUNIT G"/>
    <property type="match status" value="1"/>
</dbReference>
<feature type="domain" description="FMN-binding" evidence="6">
    <location>
        <begin position="91"/>
        <end position="181"/>
    </location>
</feature>
<feature type="domain" description="FMN-binding" evidence="6">
    <location>
        <begin position="244"/>
        <end position="326"/>
    </location>
</feature>